<evidence type="ECO:0000313" key="3">
    <source>
        <dbReference type="Proteomes" id="UP000028006"/>
    </source>
</evidence>
<dbReference type="RefSeq" id="WP_034872570.1">
    <property type="nucleotide sequence ID" value="NZ_JOKG01000001.1"/>
</dbReference>
<evidence type="ECO:0000256" key="1">
    <source>
        <dbReference type="SAM" id="MobiDB-lite"/>
    </source>
</evidence>
<keyword evidence="3" id="KW-1185">Reference proteome</keyword>
<dbReference type="Proteomes" id="UP000028006">
    <property type="component" value="Unassembled WGS sequence"/>
</dbReference>
<dbReference type="EMBL" id="JOKG01000001">
    <property type="protein sequence ID" value="KEQ15343.1"/>
    <property type="molecule type" value="Genomic_DNA"/>
</dbReference>
<feature type="region of interest" description="Disordered" evidence="1">
    <location>
        <begin position="191"/>
        <end position="226"/>
    </location>
</feature>
<gene>
    <name evidence="2" type="ORF">GZ77_01430</name>
</gene>
<evidence type="ECO:0000313" key="2">
    <source>
        <dbReference type="EMBL" id="KEQ15343.1"/>
    </source>
</evidence>
<name>A0A081NA70_9GAMM</name>
<organism evidence="2 3">
    <name type="scientific">Endozoicomonas montiporae</name>
    <dbReference type="NCBI Taxonomy" id="1027273"/>
    <lineage>
        <taxon>Bacteria</taxon>
        <taxon>Pseudomonadati</taxon>
        <taxon>Pseudomonadota</taxon>
        <taxon>Gammaproteobacteria</taxon>
        <taxon>Oceanospirillales</taxon>
        <taxon>Endozoicomonadaceae</taxon>
        <taxon>Endozoicomonas</taxon>
    </lineage>
</organism>
<feature type="compositionally biased region" description="Basic and acidic residues" evidence="1">
    <location>
        <begin position="260"/>
        <end position="271"/>
    </location>
</feature>
<feature type="region of interest" description="Disordered" evidence="1">
    <location>
        <begin position="241"/>
        <end position="271"/>
    </location>
</feature>
<protein>
    <submittedName>
        <fullName evidence="2">Uncharacterized protein</fullName>
    </submittedName>
</protein>
<feature type="compositionally biased region" description="Basic and acidic residues" evidence="1">
    <location>
        <begin position="216"/>
        <end position="226"/>
    </location>
</feature>
<feature type="compositionally biased region" description="Basic and acidic residues" evidence="1">
    <location>
        <begin position="141"/>
        <end position="151"/>
    </location>
</feature>
<dbReference type="AlphaFoldDB" id="A0A081NA70"/>
<feature type="region of interest" description="Disordered" evidence="1">
    <location>
        <begin position="132"/>
        <end position="151"/>
    </location>
</feature>
<comment type="caution">
    <text evidence="2">The sequence shown here is derived from an EMBL/GenBank/DDBJ whole genome shotgun (WGS) entry which is preliminary data.</text>
</comment>
<feature type="compositionally biased region" description="Polar residues" evidence="1">
    <location>
        <begin position="191"/>
        <end position="202"/>
    </location>
</feature>
<sequence length="329" mass="37146">MTQEDTLILGNVEHSSSSVYEHAFDKILDFRKTVRDYGLACLLDKPTAADSSGNLSSSLTRVLMLSENPELFDEFTRIYKDPEFFTENSQDYIEGVLEFFNSCDIDRRTLRSAFEKIGLPASLSKPEKICLKAQSQQTDSPAHKLSDSECSEHDIARSPEINGTVENNNLPSQSENALTDATLLSHENIHKSNTPQKSAHQTTENERQRPSLPKQKVGDNKGKKDDFVKDPYVTWGLLIASEPSSPDLDEEPVEPSPPPKTHDVHQTDEAKLEPDNHNQLEQVLNHFNDPFESTLFSMALWGHLMSGNQSENALQGIWNQRHYHSNRQN</sequence>
<accession>A0A081NA70</accession>
<reference evidence="2 3" key="1">
    <citation type="submission" date="2014-06" db="EMBL/GenBank/DDBJ databases">
        <title>Whole Genome Sequences of Three Symbiotic Endozoicomonas Bacteria.</title>
        <authorList>
            <person name="Neave M.J."/>
            <person name="Apprill A."/>
            <person name="Voolstra C.R."/>
        </authorList>
    </citation>
    <scope>NUCLEOTIDE SEQUENCE [LARGE SCALE GENOMIC DNA]</scope>
    <source>
        <strain evidence="2 3">LMG 24815</strain>
    </source>
</reference>
<proteinExistence type="predicted"/>